<comment type="caution">
    <text evidence="1">The sequence shown here is derived from an EMBL/GenBank/DDBJ whole genome shotgun (WGS) entry which is preliminary data.</text>
</comment>
<keyword evidence="2" id="KW-1185">Reference proteome</keyword>
<name>A0A919SKN0_9ACTN</name>
<reference evidence="1" key="1">
    <citation type="submission" date="2021-03" db="EMBL/GenBank/DDBJ databases">
        <title>Whole genome shotgun sequence of Actinoplanes auranticolor NBRC 12245.</title>
        <authorList>
            <person name="Komaki H."/>
            <person name="Tamura T."/>
        </authorList>
    </citation>
    <scope>NUCLEOTIDE SEQUENCE</scope>
    <source>
        <strain evidence="1">NBRC 12245</strain>
    </source>
</reference>
<accession>A0A919SKN0</accession>
<dbReference type="AlphaFoldDB" id="A0A919SKN0"/>
<evidence type="ECO:0000313" key="2">
    <source>
        <dbReference type="Proteomes" id="UP000681340"/>
    </source>
</evidence>
<dbReference type="RefSeq" id="WP_212992047.1">
    <property type="nucleotide sequence ID" value="NZ_BAABEA010000036.1"/>
</dbReference>
<protein>
    <submittedName>
        <fullName evidence="1">Uncharacterized protein</fullName>
    </submittedName>
</protein>
<dbReference type="Proteomes" id="UP000681340">
    <property type="component" value="Unassembled WGS sequence"/>
</dbReference>
<evidence type="ECO:0000313" key="1">
    <source>
        <dbReference type="EMBL" id="GIM74520.1"/>
    </source>
</evidence>
<dbReference type="EMBL" id="BOQL01000051">
    <property type="protein sequence ID" value="GIM74520.1"/>
    <property type="molecule type" value="Genomic_DNA"/>
</dbReference>
<organism evidence="1 2">
    <name type="scientific">Actinoplanes auranticolor</name>
    <dbReference type="NCBI Taxonomy" id="47988"/>
    <lineage>
        <taxon>Bacteria</taxon>
        <taxon>Bacillati</taxon>
        <taxon>Actinomycetota</taxon>
        <taxon>Actinomycetes</taxon>
        <taxon>Micromonosporales</taxon>
        <taxon>Micromonosporaceae</taxon>
        <taxon>Actinoplanes</taxon>
    </lineage>
</organism>
<proteinExistence type="predicted"/>
<gene>
    <name evidence="1" type="ORF">Aau02nite_61400</name>
</gene>
<sequence length="213" mass="23561">MTSSWTVYRDSAGDSVETDIKLMPPYDLGTLLELLDRLKNGGVLSGESRAHPGALCELRVAGRYPVSAVYFAPDHRSAVLLAVGFNRSARDDAVYRTAVRRLRNYLLELDSNGLPAVRDRAEEPVIAPRDADFGFPASPTLLGYPVTHQVLLRFADVDDGTRYVEVVKPGSGVVALAFTSDDVDALFEFLPLLLPERHPEHTRFTDHPDDRPE</sequence>